<dbReference type="Pfam" id="PF13472">
    <property type="entry name" value="Lipase_GDSL_2"/>
    <property type="match status" value="1"/>
</dbReference>
<organism evidence="3 4">
    <name type="scientific">Anaerocolumna jejuensis DSM 15929</name>
    <dbReference type="NCBI Taxonomy" id="1121322"/>
    <lineage>
        <taxon>Bacteria</taxon>
        <taxon>Bacillati</taxon>
        <taxon>Bacillota</taxon>
        <taxon>Clostridia</taxon>
        <taxon>Lachnospirales</taxon>
        <taxon>Lachnospiraceae</taxon>
        <taxon>Anaerocolumna</taxon>
    </lineage>
</organism>
<feature type="region of interest" description="Disordered" evidence="1">
    <location>
        <begin position="247"/>
        <end position="268"/>
    </location>
</feature>
<proteinExistence type="predicted"/>
<protein>
    <submittedName>
        <fullName evidence="3">GDSL-like Lipase/Acylhydrolase</fullName>
    </submittedName>
</protein>
<dbReference type="SUPFAM" id="SSF52266">
    <property type="entry name" value="SGNH hydrolase"/>
    <property type="match status" value="1"/>
</dbReference>
<reference evidence="3 4" key="1">
    <citation type="submission" date="2016-11" db="EMBL/GenBank/DDBJ databases">
        <authorList>
            <person name="Jaros S."/>
            <person name="Januszkiewicz K."/>
            <person name="Wedrychowicz H."/>
        </authorList>
    </citation>
    <scope>NUCLEOTIDE SEQUENCE [LARGE SCALE GENOMIC DNA]</scope>
    <source>
        <strain evidence="3 4">DSM 15929</strain>
    </source>
</reference>
<dbReference type="AlphaFoldDB" id="A0A1M6LV01"/>
<dbReference type="Gene3D" id="3.40.50.1110">
    <property type="entry name" value="SGNH hydrolase"/>
    <property type="match status" value="1"/>
</dbReference>
<gene>
    <name evidence="3" type="ORF">SAMN02745136_00726</name>
</gene>
<evidence type="ECO:0000259" key="2">
    <source>
        <dbReference type="Pfam" id="PF13472"/>
    </source>
</evidence>
<dbReference type="PANTHER" id="PTHR37834">
    <property type="entry name" value="GDSL-LIKE LIPASE/ACYLHYDROLASE DOMAIN PROTEIN (AFU_ORTHOLOGUE AFUA_2G00620)"/>
    <property type="match status" value="1"/>
</dbReference>
<evidence type="ECO:0000256" key="1">
    <source>
        <dbReference type="SAM" id="MobiDB-lite"/>
    </source>
</evidence>
<name>A0A1M6LV01_9FIRM</name>
<evidence type="ECO:0000313" key="4">
    <source>
        <dbReference type="Proteomes" id="UP000184386"/>
    </source>
</evidence>
<keyword evidence="4" id="KW-1185">Reference proteome</keyword>
<keyword evidence="3" id="KW-0378">Hydrolase</keyword>
<dbReference type="InterPro" id="IPR052762">
    <property type="entry name" value="PCW_deacetylase/CE"/>
</dbReference>
<evidence type="ECO:0000313" key="3">
    <source>
        <dbReference type="EMBL" id="SHJ74991.1"/>
    </source>
</evidence>
<dbReference type="InterPro" id="IPR037461">
    <property type="entry name" value="CtCE2-like_dom"/>
</dbReference>
<dbReference type="InterPro" id="IPR036514">
    <property type="entry name" value="SGNH_hydro_sf"/>
</dbReference>
<dbReference type="InterPro" id="IPR013830">
    <property type="entry name" value="SGNH_hydro"/>
</dbReference>
<dbReference type="OrthoDB" id="9801375at2"/>
<dbReference type="Gene3D" id="2.60.120.260">
    <property type="entry name" value="Galactose-binding domain-like"/>
    <property type="match status" value="1"/>
</dbReference>
<dbReference type="STRING" id="1121322.SAMN02745136_00726"/>
<dbReference type="PANTHER" id="PTHR37834:SF2">
    <property type="entry name" value="ESTERASE, SGNH HYDROLASE-TYPE"/>
    <property type="match status" value="1"/>
</dbReference>
<dbReference type="RefSeq" id="WP_073273066.1">
    <property type="nucleotide sequence ID" value="NZ_FRAC01000007.1"/>
</dbReference>
<dbReference type="GO" id="GO:0052689">
    <property type="term" value="F:carboxylic ester hydrolase activity"/>
    <property type="evidence" value="ECO:0007669"/>
    <property type="project" value="InterPro"/>
</dbReference>
<dbReference type="CDD" id="cd01831">
    <property type="entry name" value="Endoglucanase_E_like"/>
    <property type="match status" value="1"/>
</dbReference>
<dbReference type="EMBL" id="FRAC01000007">
    <property type="protein sequence ID" value="SHJ74991.1"/>
    <property type="molecule type" value="Genomic_DNA"/>
</dbReference>
<feature type="domain" description="SGNH hydrolase-type esterase" evidence="2">
    <location>
        <begin position="133"/>
        <end position="315"/>
    </location>
</feature>
<sequence>MKEYKPEEIKYLKIHGRTAGGTAPLPLFWTGSGIELNVKGSELWIEVEVDYGLYEPWLGVLINSAKVSRQMLNKGRYWLCLFRGMNENTVKNVRVIREVQAMNGDPECSLVIHSVRADGEFLPVKERPVKIEFIGDSITSGEGAVGAREEEDWISMWFSAADNYTALTARELNADYRVISQSGWGVLTSWDNNPDCNLPKYYEKVCGLLTGEKNEKLGALKENDFSAWQPDIVVVNLGTNDSSAFNTPEWKDEATGRHHKQRSNSDGTFNEEDLKAFEEAVSNFFSKIRKYNPKAHIVWAYGMLGNSMMPALFRAADAYQRKSGDRKVSVFQLPNTTDKTIGSRSHPGILSHEKAAEELSVYLRSLL</sequence>
<accession>A0A1M6LV01</accession>
<dbReference type="Proteomes" id="UP000184386">
    <property type="component" value="Unassembled WGS sequence"/>
</dbReference>